<dbReference type="PANTHER" id="PTHR43176">
    <property type="entry name" value="3-HYDROXYISOBUTYRYL-COA HYDROLASE-RELATED"/>
    <property type="match status" value="1"/>
</dbReference>
<dbReference type="PANTHER" id="PTHR43176:SF6">
    <property type="entry name" value="3-HYDROXYISOBUTYRYL-COA HYDROLASE"/>
    <property type="match status" value="1"/>
</dbReference>
<sequence length="75" mass="8207">MTLLPLEIERPEPEILTHVESGVGVITLNRPRALNALSLAMIRGLWETLLAWRNDSQVRLVLLQGAGEKAFCAGG</sequence>
<dbReference type="SUPFAM" id="SSF52096">
    <property type="entry name" value="ClpP/crotonase"/>
    <property type="match status" value="1"/>
</dbReference>
<reference evidence="3 4" key="1">
    <citation type="journal article" date="2024" name="Environ. Microbiol.">
        <title>Novel evolutionary insights on the interactions of the Holosporales (Alphaproteobacteria) with eukaryotic hosts from comparative genomics.</title>
        <authorList>
            <person name="Giovannini M."/>
            <person name="Petroni G."/>
            <person name="Castelli M."/>
        </authorList>
    </citation>
    <scope>NUCLEOTIDE SEQUENCE [LARGE SCALE GENOMIC DNA]</scope>
    <source>
        <strain evidence="3 4">US_Bl 15I1</strain>
    </source>
</reference>
<evidence type="ECO:0000259" key="2">
    <source>
        <dbReference type="Pfam" id="PF16113"/>
    </source>
</evidence>
<organism evidence="3 4">
    <name type="scientific">Candidatus Bealeia paramacronuclearis</name>
    <dbReference type="NCBI Taxonomy" id="1921001"/>
    <lineage>
        <taxon>Bacteria</taxon>
        <taxon>Pseudomonadati</taxon>
        <taxon>Pseudomonadota</taxon>
        <taxon>Alphaproteobacteria</taxon>
        <taxon>Holosporales</taxon>
        <taxon>Holosporaceae</taxon>
        <taxon>Candidatus Bealeia</taxon>
    </lineage>
</organism>
<dbReference type="Gene3D" id="3.90.226.10">
    <property type="entry name" value="2-enoyl-CoA Hydratase, Chain A, domain 1"/>
    <property type="match status" value="1"/>
</dbReference>
<protein>
    <submittedName>
        <fullName evidence="3">Enoyl-CoA hydratase/isomerase family domain protein</fullName>
    </submittedName>
</protein>
<proteinExistence type="predicted"/>
<keyword evidence="1" id="KW-0378">Hydrolase</keyword>
<evidence type="ECO:0000313" key="3">
    <source>
        <dbReference type="EMBL" id="WVX66231.1"/>
    </source>
</evidence>
<dbReference type="InterPro" id="IPR045004">
    <property type="entry name" value="ECH_dom"/>
</dbReference>
<dbReference type="InterPro" id="IPR032259">
    <property type="entry name" value="HIBYL-CoA-H"/>
</dbReference>
<feature type="domain" description="Enoyl-CoA hydratase/isomerase" evidence="2">
    <location>
        <begin position="23"/>
        <end position="75"/>
    </location>
</feature>
<dbReference type="InterPro" id="IPR029045">
    <property type="entry name" value="ClpP/crotonase-like_dom_sf"/>
</dbReference>
<accession>A0ABZ2C153</accession>
<evidence type="ECO:0000313" key="4">
    <source>
        <dbReference type="Proteomes" id="UP001330434"/>
    </source>
</evidence>
<dbReference type="EMBL" id="CP133270">
    <property type="protein sequence ID" value="WVX66231.1"/>
    <property type="molecule type" value="Genomic_DNA"/>
</dbReference>
<dbReference type="Proteomes" id="UP001330434">
    <property type="component" value="Chromosome"/>
</dbReference>
<dbReference type="CDD" id="cd06558">
    <property type="entry name" value="crotonase-like"/>
    <property type="match status" value="1"/>
</dbReference>
<name>A0ABZ2C153_9PROT</name>
<gene>
    <name evidence="3" type="ORF">Bealeia1_00406</name>
</gene>
<dbReference type="Pfam" id="PF16113">
    <property type="entry name" value="ECH_2"/>
    <property type="match status" value="1"/>
</dbReference>
<keyword evidence="4" id="KW-1185">Reference proteome</keyword>
<evidence type="ECO:0000256" key="1">
    <source>
        <dbReference type="ARBA" id="ARBA00022801"/>
    </source>
</evidence>
<dbReference type="RefSeq" id="WP_331256749.1">
    <property type="nucleotide sequence ID" value="NZ_CP133270.1"/>
</dbReference>